<reference evidence="2 4" key="2">
    <citation type="submission" date="2018-03" db="EMBL/GenBank/DDBJ databases">
        <title>Blue discolouration in mozzarella cheese caused by Pseudomonas fluorescens.</title>
        <authorList>
            <person name="Chiesa F."/>
            <person name="Dalmasso A."/>
            <person name="Lomonaco S."/>
        </authorList>
    </citation>
    <scope>NUCLEOTIDE SEQUENCE [LARGE SCALE GENOMIC DNA]</scope>
    <source>
        <strain evidence="2 4">11293</strain>
    </source>
</reference>
<evidence type="ECO:0000313" key="3">
    <source>
        <dbReference type="Proteomes" id="UP000061348"/>
    </source>
</evidence>
<dbReference type="PATRIC" id="fig|294.194.peg.4725"/>
<name>A0A125QHZ5_PSEFL</name>
<organism evidence="1 3">
    <name type="scientific">Pseudomonas fluorescens</name>
    <dbReference type="NCBI Taxonomy" id="294"/>
    <lineage>
        <taxon>Bacteria</taxon>
        <taxon>Pseudomonadati</taxon>
        <taxon>Pseudomonadota</taxon>
        <taxon>Gammaproteobacteria</taxon>
        <taxon>Pseudomonadales</taxon>
        <taxon>Pseudomonadaceae</taxon>
        <taxon>Pseudomonas</taxon>
    </lineage>
</organism>
<dbReference type="Proteomes" id="UP000239731">
    <property type="component" value="Unassembled WGS sequence"/>
</dbReference>
<dbReference type="AlphaFoldDB" id="A0A125QHZ5"/>
<dbReference type="Proteomes" id="UP000061348">
    <property type="component" value="Unassembled WGS sequence"/>
</dbReference>
<evidence type="ECO:0000313" key="1">
    <source>
        <dbReference type="EMBL" id="KWV86054.1"/>
    </source>
</evidence>
<evidence type="ECO:0000313" key="2">
    <source>
        <dbReference type="EMBL" id="PRW93009.1"/>
    </source>
</evidence>
<dbReference type="RefSeq" id="WP_034127728.1">
    <property type="nucleotide sequence ID" value="NZ_LCYA01000105.1"/>
</dbReference>
<sequence>MKLKPNLSIIQGLLFTYCIENTRDVDREELITSINVNHHEELTWLFDKLTKPEFMKYRRDEREWYINTLQHFLSIGENFESVFYLFDTYFNDEIFEKRQFMKTLLDCLSRYNLDIVESRSDAPSANQ</sequence>
<reference evidence="1 3" key="1">
    <citation type="submission" date="2015-05" db="EMBL/GenBank/DDBJ databases">
        <title>A genomic and transcriptomic approach to investigate the blue pigment phenotype in Pseudomonas fluorescens.</title>
        <authorList>
            <person name="Andreani N.A."/>
            <person name="Cardazzo B."/>
        </authorList>
    </citation>
    <scope>NUCLEOTIDE SEQUENCE [LARGE SCALE GENOMIC DNA]</scope>
    <source>
        <strain evidence="1 3">Ps_22</strain>
    </source>
</reference>
<dbReference type="EMBL" id="LCYA01000105">
    <property type="protein sequence ID" value="KWV86054.1"/>
    <property type="molecule type" value="Genomic_DNA"/>
</dbReference>
<accession>A0A125QHZ5</accession>
<comment type="caution">
    <text evidence="1">The sequence shown here is derived from an EMBL/GenBank/DDBJ whole genome shotgun (WGS) entry which is preliminary data.</text>
</comment>
<dbReference type="EMBL" id="PVUH01000006">
    <property type="protein sequence ID" value="PRW93009.1"/>
    <property type="molecule type" value="Genomic_DNA"/>
</dbReference>
<evidence type="ECO:0008006" key="5">
    <source>
        <dbReference type="Google" id="ProtNLM"/>
    </source>
</evidence>
<evidence type="ECO:0000313" key="4">
    <source>
        <dbReference type="Proteomes" id="UP000239731"/>
    </source>
</evidence>
<gene>
    <name evidence="2" type="ORF">C7A10_10995</name>
    <name evidence="1" type="ORF">PFLmoz3_04253</name>
</gene>
<protein>
    <recommendedName>
        <fullName evidence="5">CdiI immunity protein domain-containing protein</fullName>
    </recommendedName>
</protein>
<proteinExistence type="predicted"/>